<protein>
    <recommendedName>
        <fullName evidence="3">DUF2693 domain-containing protein</fullName>
    </recommendedName>
</protein>
<dbReference type="RefSeq" id="WP_008862403.1">
    <property type="nucleotide sequence ID" value="NZ_JH815205.1"/>
</dbReference>
<dbReference type="EMBL" id="ADLE01000014">
    <property type="protein sequence ID" value="EJZ63345.1"/>
    <property type="molecule type" value="Genomic_DNA"/>
</dbReference>
<accession>K0XHI3</accession>
<evidence type="ECO:0008006" key="3">
    <source>
        <dbReference type="Google" id="ProtNLM"/>
    </source>
</evidence>
<evidence type="ECO:0000313" key="2">
    <source>
        <dbReference type="Proteomes" id="UP000006044"/>
    </source>
</evidence>
<dbReference type="STRING" id="742726.HMPREF9448_02001"/>
<reference evidence="1 2" key="1">
    <citation type="submission" date="2012-08" db="EMBL/GenBank/DDBJ databases">
        <title>The Genome Sequence of Barnesiella intestinihominis YIT 11860.</title>
        <authorList>
            <consortium name="The Broad Institute Genome Sequencing Platform"/>
            <person name="Earl A."/>
            <person name="Ward D."/>
            <person name="Feldgarden M."/>
            <person name="Gevers D."/>
            <person name="Morotomi M."/>
            <person name="Walker B."/>
            <person name="Young S.K."/>
            <person name="Zeng Q."/>
            <person name="Gargeya S."/>
            <person name="Fitzgerald M."/>
            <person name="Haas B."/>
            <person name="Abouelleil A."/>
            <person name="Alvarado L."/>
            <person name="Arachchi H.M."/>
            <person name="Berlin A.M."/>
            <person name="Chapman S.B."/>
            <person name="Goldberg J."/>
            <person name="Griggs A."/>
            <person name="Gujja S."/>
            <person name="Hansen M."/>
            <person name="Howarth C."/>
            <person name="Imamovic A."/>
            <person name="Larimer J."/>
            <person name="McCowen C."/>
            <person name="Montmayeur A."/>
            <person name="Murphy C."/>
            <person name="Neiman D."/>
            <person name="Pearson M."/>
            <person name="Priest M."/>
            <person name="Roberts A."/>
            <person name="Saif S."/>
            <person name="Shea T."/>
            <person name="Sisk P."/>
            <person name="Sykes S."/>
            <person name="Wortman J."/>
            <person name="Nusbaum C."/>
            <person name="Birren B."/>
        </authorList>
    </citation>
    <scope>NUCLEOTIDE SEQUENCE [LARGE SCALE GENOMIC DNA]</scope>
    <source>
        <strain evidence="1 2">YIT 11860</strain>
    </source>
</reference>
<dbReference type="Pfam" id="PF10902">
    <property type="entry name" value="WYL_2"/>
    <property type="match status" value="1"/>
</dbReference>
<dbReference type="OrthoDB" id="965285at2"/>
<dbReference type="Proteomes" id="UP000006044">
    <property type="component" value="Unassembled WGS sequence"/>
</dbReference>
<dbReference type="InterPro" id="IPR024401">
    <property type="entry name" value="WYL_prot"/>
</dbReference>
<organism evidence="1 2">
    <name type="scientific">Barnesiella intestinihominis YIT 11860</name>
    <dbReference type="NCBI Taxonomy" id="742726"/>
    <lineage>
        <taxon>Bacteria</taxon>
        <taxon>Pseudomonadati</taxon>
        <taxon>Bacteroidota</taxon>
        <taxon>Bacteroidia</taxon>
        <taxon>Bacteroidales</taxon>
        <taxon>Barnesiellaceae</taxon>
        <taxon>Barnesiella</taxon>
    </lineage>
</organism>
<comment type="caution">
    <text evidence="1">The sequence shown here is derived from an EMBL/GenBank/DDBJ whole genome shotgun (WGS) entry which is preliminary data.</text>
</comment>
<sequence>MSTRNRTQLSEIMSLAWQFVKRNGYTMSEALKTAWANMKLKVQMKHRIVRFYFRKIDGTIREAYGTLKESILPPTQGTGRKANETLQTYYDTERQEYRSFKRANLVEVCS</sequence>
<name>K0XHI3_9BACT</name>
<dbReference type="HOGENOM" id="CLU_173052_0_0_10"/>
<dbReference type="AlphaFoldDB" id="K0XHI3"/>
<dbReference type="eggNOG" id="ENOG5032XI3">
    <property type="taxonomic scope" value="Bacteria"/>
</dbReference>
<dbReference type="GeneID" id="77849222"/>
<keyword evidence="2" id="KW-1185">Reference proteome</keyword>
<gene>
    <name evidence="1" type="ORF">HMPREF9448_02001</name>
</gene>
<proteinExistence type="predicted"/>
<evidence type="ECO:0000313" key="1">
    <source>
        <dbReference type="EMBL" id="EJZ63345.1"/>
    </source>
</evidence>